<reference evidence="3 4" key="1">
    <citation type="submission" date="2016-11" db="EMBL/GenBank/DDBJ databases">
        <title>Draft Genome Assembly of Colletotrichum chlorophyti a pathogen of herbaceous plants.</title>
        <authorList>
            <person name="Gan P."/>
            <person name="Narusaka M."/>
            <person name="Tsushima A."/>
            <person name="Narusaka Y."/>
            <person name="Takano Y."/>
            <person name="Shirasu K."/>
        </authorList>
    </citation>
    <scope>NUCLEOTIDE SEQUENCE [LARGE SCALE GENOMIC DNA]</scope>
    <source>
        <strain evidence="3 4">NTL11</strain>
    </source>
</reference>
<feature type="compositionally biased region" description="Low complexity" evidence="1">
    <location>
        <begin position="209"/>
        <end position="230"/>
    </location>
</feature>
<accession>A0A1Q8RS96</accession>
<keyword evidence="4" id="KW-1185">Reference proteome</keyword>
<feature type="compositionally biased region" description="Polar residues" evidence="1">
    <location>
        <begin position="136"/>
        <end position="154"/>
    </location>
</feature>
<dbReference type="STRING" id="708187.A0A1Q8RS96"/>
<keyword evidence="2" id="KW-1133">Transmembrane helix</keyword>
<dbReference type="EMBL" id="MPGH01000105">
    <property type="protein sequence ID" value="OLN87053.1"/>
    <property type="molecule type" value="Genomic_DNA"/>
</dbReference>
<keyword evidence="2" id="KW-0812">Transmembrane</keyword>
<dbReference type="AlphaFoldDB" id="A0A1Q8RS96"/>
<evidence type="ECO:0000313" key="4">
    <source>
        <dbReference type="Proteomes" id="UP000186583"/>
    </source>
</evidence>
<evidence type="ECO:0000313" key="3">
    <source>
        <dbReference type="EMBL" id="OLN87053.1"/>
    </source>
</evidence>
<feature type="compositionally biased region" description="Pro residues" evidence="1">
    <location>
        <begin position="263"/>
        <end position="274"/>
    </location>
</feature>
<name>A0A1Q8RS96_9PEZI</name>
<sequence>MPAVTHPELALDGPSTVRSYNHFPFHICVGLAVLVLLIVLRFVVHRHLRSGAYKNGNETKQHDPTIDDLSYLVNHQRLHHLFTHGGGWAMDEKSGGISSNINDAESRSTVGSSPDAILKAASEKETGGVGAPWKSDQLSMTGSSFGPGRTSSFISGGPLLSRPPPPPPLTPPKLSPSIFTYDERRRSFTGGVPELDASFFEQPNPDYMSSTSTATTTATQSTPAIRSSPTPRRRSYTKTLSITAPTPGSMPMLDDADVAPSPSSYPPTSPLLPGPPPVYGEIRYDENTMQEIVVRGEIISFMDDAGTGWRRHTRVYGSGVCLACAASGDEGHHGGFYGENVLPQEKRH</sequence>
<dbReference type="OrthoDB" id="5235700at2759"/>
<feature type="region of interest" description="Disordered" evidence="1">
    <location>
        <begin position="122"/>
        <end position="174"/>
    </location>
</feature>
<evidence type="ECO:0000256" key="2">
    <source>
        <dbReference type="SAM" id="Phobius"/>
    </source>
</evidence>
<gene>
    <name evidence="3" type="ORF">CCHL11_06533</name>
</gene>
<feature type="transmembrane region" description="Helical" evidence="2">
    <location>
        <begin position="23"/>
        <end position="44"/>
    </location>
</feature>
<proteinExistence type="predicted"/>
<feature type="region of interest" description="Disordered" evidence="1">
    <location>
        <begin position="202"/>
        <end position="274"/>
    </location>
</feature>
<keyword evidence="2" id="KW-0472">Membrane</keyword>
<feature type="compositionally biased region" description="Pro residues" evidence="1">
    <location>
        <begin position="161"/>
        <end position="174"/>
    </location>
</feature>
<evidence type="ECO:0000256" key="1">
    <source>
        <dbReference type="SAM" id="MobiDB-lite"/>
    </source>
</evidence>
<dbReference type="Proteomes" id="UP000186583">
    <property type="component" value="Unassembled WGS sequence"/>
</dbReference>
<organism evidence="3 4">
    <name type="scientific">Colletotrichum chlorophyti</name>
    <dbReference type="NCBI Taxonomy" id="708187"/>
    <lineage>
        <taxon>Eukaryota</taxon>
        <taxon>Fungi</taxon>
        <taxon>Dikarya</taxon>
        <taxon>Ascomycota</taxon>
        <taxon>Pezizomycotina</taxon>
        <taxon>Sordariomycetes</taxon>
        <taxon>Hypocreomycetidae</taxon>
        <taxon>Glomerellales</taxon>
        <taxon>Glomerellaceae</taxon>
        <taxon>Colletotrichum</taxon>
    </lineage>
</organism>
<comment type="caution">
    <text evidence="3">The sequence shown here is derived from an EMBL/GenBank/DDBJ whole genome shotgun (WGS) entry which is preliminary data.</text>
</comment>
<protein>
    <submittedName>
        <fullName evidence="3">Uncharacterized protein</fullName>
    </submittedName>
</protein>